<evidence type="ECO:0008006" key="4">
    <source>
        <dbReference type="Google" id="ProtNLM"/>
    </source>
</evidence>
<evidence type="ECO:0000313" key="2">
    <source>
        <dbReference type="EnsemblPlants" id="PAC:32961259.CDS.1"/>
    </source>
</evidence>
<dbReference type="Gramene" id="Pp3c14_11800V3.1">
    <property type="protein sequence ID" value="PAC:32961259.CDS.1"/>
    <property type="gene ID" value="Pp3c14_11800"/>
</dbReference>
<dbReference type="EnsemblPlants" id="Pp3c14_11800V3.1">
    <property type="protein sequence ID" value="PAC:32961259.CDS.1"/>
    <property type="gene ID" value="Pp3c14_11800"/>
</dbReference>
<feature type="compositionally biased region" description="Polar residues" evidence="1">
    <location>
        <begin position="9"/>
        <end position="26"/>
    </location>
</feature>
<feature type="compositionally biased region" description="Basic and acidic residues" evidence="1">
    <location>
        <begin position="91"/>
        <end position="103"/>
    </location>
</feature>
<reference evidence="2" key="3">
    <citation type="submission" date="2020-12" db="UniProtKB">
        <authorList>
            <consortium name="EnsemblPlants"/>
        </authorList>
    </citation>
    <scope>IDENTIFICATION</scope>
</reference>
<reference evidence="2 3" key="1">
    <citation type="journal article" date="2008" name="Science">
        <title>The Physcomitrella genome reveals evolutionary insights into the conquest of land by plants.</title>
        <authorList>
            <person name="Rensing S."/>
            <person name="Lang D."/>
            <person name="Zimmer A."/>
            <person name="Terry A."/>
            <person name="Salamov A."/>
            <person name="Shapiro H."/>
            <person name="Nishiyama T."/>
            <person name="Perroud P.-F."/>
            <person name="Lindquist E."/>
            <person name="Kamisugi Y."/>
            <person name="Tanahashi T."/>
            <person name="Sakakibara K."/>
            <person name="Fujita T."/>
            <person name="Oishi K."/>
            <person name="Shin-I T."/>
            <person name="Kuroki Y."/>
            <person name="Toyoda A."/>
            <person name="Suzuki Y."/>
            <person name="Hashimoto A."/>
            <person name="Yamaguchi K."/>
            <person name="Sugano A."/>
            <person name="Kohara Y."/>
            <person name="Fujiyama A."/>
            <person name="Anterola A."/>
            <person name="Aoki S."/>
            <person name="Ashton N."/>
            <person name="Barbazuk W.B."/>
            <person name="Barker E."/>
            <person name="Bennetzen J."/>
            <person name="Bezanilla M."/>
            <person name="Blankenship R."/>
            <person name="Cho S.H."/>
            <person name="Dutcher S."/>
            <person name="Estelle M."/>
            <person name="Fawcett J.A."/>
            <person name="Gundlach H."/>
            <person name="Hanada K."/>
            <person name="Heyl A."/>
            <person name="Hicks K.A."/>
            <person name="Hugh J."/>
            <person name="Lohr M."/>
            <person name="Mayer K."/>
            <person name="Melkozernov A."/>
            <person name="Murata T."/>
            <person name="Nelson D."/>
            <person name="Pils B."/>
            <person name="Prigge M."/>
            <person name="Reiss B."/>
            <person name="Renner T."/>
            <person name="Rombauts S."/>
            <person name="Rushton P."/>
            <person name="Sanderfoot A."/>
            <person name="Schween G."/>
            <person name="Shiu S.-H."/>
            <person name="Stueber K."/>
            <person name="Theodoulou F.L."/>
            <person name="Tu H."/>
            <person name="Van de Peer Y."/>
            <person name="Verrier P.J."/>
            <person name="Waters E."/>
            <person name="Wood A."/>
            <person name="Yang L."/>
            <person name="Cove D."/>
            <person name="Cuming A."/>
            <person name="Hasebe M."/>
            <person name="Lucas S."/>
            <person name="Mishler D.B."/>
            <person name="Reski R."/>
            <person name="Grigoriev I."/>
            <person name="Quatrano R.S."/>
            <person name="Boore J.L."/>
        </authorList>
    </citation>
    <scope>NUCLEOTIDE SEQUENCE [LARGE SCALE GENOMIC DNA]</scope>
    <source>
        <strain evidence="2 3">cv. Gransden 2004</strain>
    </source>
</reference>
<protein>
    <recommendedName>
        <fullName evidence="4">Retrotransposon gag domain-containing protein</fullName>
    </recommendedName>
</protein>
<keyword evidence="3" id="KW-1185">Reference proteome</keyword>
<reference evidence="2 3" key="2">
    <citation type="journal article" date="2018" name="Plant J.">
        <title>The Physcomitrella patens chromosome-scale assembly reveals moss genome structure and evolution.</title>
        <authorList>
            <person name="Lang D."/>
            <person name="Ullrich K.K."/>
            <person name="Murat F."/>
            <person name="Fuchs J."/>
            <person name="Jenkins J."/>
            <person name="Haas F.B."/>
            <person name="Piednoel M."/>
            <person name="Gundlach H."/>
            <person name="Van Bel M."/>
            <person name="Meyberg R."/>
            <person name="Vives C."/>
            <person name="Morata J."/>
            <person name="Symeonidi A."/>
            <person name="Hiss M."/>
            <person name="Muchero W."/>
            <person name="Kamisugi Y."/>
            <person name="Saleh O."/>
            <person name="Blanc G."/>
            <person name="Decker E.L."/>
            <person name="van Gessel N."/>
            <person name="Grimwood J."/>
            <person name="Hayes R.D."/>
            <person name="Graham S.W."/>
            <person name="Gunter L.E."/>
            <person name="McDaniel S.F."/>
            <person name="Hoernstein S.N.W."/>
            <person name="Larsson A."/>
            <person name="Li F.W."/>
            <person name="Perroud P.F."/>
            <person name="Phillips J."/>
            <person name="Ranjan P."/>
            <person name="Rokshar D.S."/>
            <person name="Rothfels C.J."/>
            <person name="Schneider L."/>
            <person name="Shu S."/>
            <person name="Stevenson D.W."/>
            <person name="Thummler F."/>
            <person name="Tillich M."/>
            <person name="Villarreal Aguilar J.C."/>
            <person name="Widiez T."/>
            <person name="Wong G.K."/>
            <person name="Wymore A."/>
            <person name="Zhang Y."/>
            <person name="Zimmer A.D."/>
            <person name="Quatrano R.S."/>
            <person name="Mayer K.F.X."/>
            <person name="Goodstein D."/>
            <person name="Casacuberta J.M."/>
            <person name="Vandepoele K."/>
            <person name="Reski R."/>
            <person name="Cuming A.C."/>
            <person name="Tuskan G.A."/>
            <person name="Maumus F."/>
            <person name="Salse J."/>
            <person name="Schmutz J."/>
            <person name="Rensing S.A."/>
        </authorList>
    </citation>
    <scope>NUCLEOTIDE SEQUENCE [LARGE SCALE GENOMIC DNA]</scope>
    <source>
        <strain evidence="2 3">cv. Gransden 2004</strain>
    </source>
</reference>
<organism evidence="2 3">
    <name type="scientific">Physcomitrium patens</name>
    <name type="common">Spreading-leaved earth moss</name>
    <name type="synonym">Physcomitrella patens</name>
    <dbReference type="NCBI Taxonomy" id="3218"/>
    <lineage>
        <taxon>Eukaryota</taxon>
        <taxon>Viridiplantae</taxon>
        <taxon>Streptophyta</taxon>
        <taxon>Embryophyta</taxon>
        <taxon>Bryophyta</taxon>
        <taxon>Bryophytina</taxon>
        <taxon>Bryopsida</taxon>
        <taxon>Funariidae</taxon>
        <taxon>Funariales</taxon>
        <taxon>Funariaceae</taxon>
        <taxon>Physcomitrium</taxon>
    </lineage>
</organism>
<dbReference type="AlphaFoldDB" id="A0A7I3ZUE9"/>
<dbReference type="InParanoid" id="A0A7I3ZUE9"/>
<proteinExistence type="predicted"/>
<dbReference type="EMBL" id="ABEU02000014">
    <property type="status" value="NOT_ANNOTATED_CDS"/>
    <property type="molecule type" value="Genomic_DNA"/>
</dbReference>
<feature type="region of interest" description="Disordered" evidence="1">
    <location>
        <begin position="75"/>
        <end position="103"/>
    </location>
</feature>
<feature type="compositionally biased region" description="Low complexity" evidence="1">
    <location>
        <begin position="79"/>
        <end position="88"/>
    </location>
</feature>
<dbReference type="Proteomes" id="UP000006727">
    <property type="component" value="Chromosome 14"/>
</dbReference>
<sequence>MSDQEGRNPRSQRQTTSRTSNHSTDSQMERQEVVSLLEVEKIVLKMMEEKNREFEKKMEVNQPLIDSLVRENMRKESLLESQKSRSSSYRAKTDQPRKWRGTEQRRTTRRFLKEVEHWCLTNDVKDDVDKIRTLSALLEGSALDWFDGKIKANSNYAKETAWCEVCEKLIGRFESKWQNFVE</sequence>
<feature type="region of interest" description="Disordered" evidence="1">
    <location>
        <begin position="1"/>
        <end position="32"/>
    </location>
</feature>
<accession>A0A7I3ZUE9</accession>
<evidence type="ECO:0000256" key="1">
    <source>
        <dbReference type="SAM" id="MobiDB-lite"/>
    </source>
</evidence>
<evidence type="ECO:0000313" key="3">
    <source>
        <dbReference type="Proteomes" id="UP000006727"/>
    </source>
</evidence>
<name>A0A7I3ZUE9_PHYPA</name>